<dbReference type="PATRIC" id="fig|246196.56.peg.3859"/>
<evidence type="ECO:0000313" key="2">
    <source>
        <dbReference type="Proteomes" id="UP000006158"/>
    </source>
</evidence>
<dbReference type="AlphaFoldDB" id="I7FFK8"/>
<name>I7FFK8_MYCS2</name>
<accession>I7FFK8</accession>
<organism evidence="1 2">
    <name type="scientific">Mycolicibacterium smegmatis (strain ATCC 700084 / mc(2)155)</name>
    <name type="common">Mycobacterium smegmatis</name>
    <dbReference type="NCBI Taxonomy" id="246196"/>
    <lineage>
        <taxon>Bacteria</taxon>
        <taxon>Bacillati</taxon>
        <taxon>Actinomycetota</taxon>
        <taxon>Actinomycetes</taxon>
        <taxon>Mycobacteriales</taxon>
        <taxon>Mycobacteriaceae</taxon>
        <taxon>Mycolicibacterium</taxon>
    </lineage>
</organism>
<reference evidence="1 2" key="2">
    <citation type="journal article" date="2009" name="Genome Res.">
        <title>Ortho-proteogenomics: multiple proteomes investigation through orthology and a new MS-based protocol.</title>
        <authorList>
            <person name="Gallien S."/>
            <person name="Perrodou E."/>
            <person name="Carapito C."/>
            <person name="Deshayes C."/>
            <person name="Reyrat J.M."/>
            <person name="Van Dorsselaer A."/>
            <person name="Poch O."/>
            <person name="Schaeffer C."/>
            <person name="Lecompte O."/>
        </authorList>
    </citation>
    <scope>NUCLEOTIDE SEQUENCE [LARGE SCALE GENOMIC DNA]</scope>
    <source>
        <strain evidence="2">ATCC 700084 / mc(2)155</strain>
    </source>
</reference>
<sequence length="62" mass="7070">MTMARCSYARWRQDCLQYWRLRPICASGTSRPHHRHGCGRLRLRVAAAVGVVMKQTVDGDAL</sequence>
<dbReference type="KEGG" id="msg:MSMEI_3767"/>
<dbReference type="EMBL" id="CP001663">
    <property type="protein sequence ID" value="AFP40225.1"/>
    <property type="molecule type" value="Genomic_DNA"/>
</dbReference>
<proteinExistence type="predicted"/>
<evidence type="ECO:0000313" key="1">
    <source>
        <dbReference type="EMBL" id="AFP40225.1"/>
    </source>
</evidence>
<reference evidence="1 2" key="1">
    <citation type="journal article" date="2007" name="Genome Biol.">
        <title>Interrupted coding sequences in Mycobacterium smegmatis: authentic mutations or sequencing errors?</title>
        <authorList>
            <person name="Deshayes C."/>
            <person name="Perrodou E."/>
            <person name="Gallien S."/>
            <person name="Euphrasie D."/>
            <person name="Schaeffer C."/>
            <person name="Van-Dorsselaer A."/>
            <person name="Poch O."/>
            <person name="Lecompte O."/>
            <person name="Reyrat J.M."/>
        </authorList>
    </citation>
    <scope>NUCLEOTIDE SEQUENCE [LARGE SCALE GENOMIC DNA]</scope>
    <source>
        <strain evidence="2">ATCC 700084 / mc(2)155</strain>
    </source>
</reference>
<gene>
    <name evidence="1" type="ordered locus">MSMEI_3767</name>
</gene>
<dbReference type="Proteomes" id="UP000006158">
    <property type="component" value="Chromosome"/>
</dbReference>
<protein>
    <submittedName>
        <fullName evidence="1">Uncharacterized protein</fullName>
    </submittedName>
</protein>